<dbReference type="InterPro" id="IPR025110">
    <property type="entry name" value="AMP-bd_C"/>
</dbReference>
<dbReference type="PANTHER" id="PTHR43767:SF12">
    <property type="entry name" value="AMP-DEPENDENT SYNTHETASE AND LIGASE"/>
    <property type="match status" value="1"/>
</dbReference>
<dbReference type="SUPFAM" id="SSF56801">
    <property type="entry name" value="Acetyl-CoA synthetase-like"/>
    <property type="match status" value="1"/>
</dbReference>
<dbReference type="Gene3D" id="3.30.300.30">
    <property type="match status" value="1"/>
</dbReference>
<dbReference type="InterPro" id="IPR000873">
    <property type="entry name" value="AMP-dep_synth/lig_dom"/>
</dbReference>
<dbReference type="Pfam" id="PF13193">
    <property type="entry name" value="AMP-binding_C"/>
    <property type="match status" value="1"/>
</dbReference>
<dbReference type="GO" id="GO:0016877">
    <property type="term" value="F:ligase activity, forming carbon-sulfur bonds"/>
    <property type="evidence" value="ECO:0007669"/>
    <property type="project" value="UniProtKB-ARBA"/>
</dbReference>
<accession>A0A2M9BUA1</accession>
<evidence type="ECO:0000313" key="4">
    <source>
        <dbReference type="Proteomes" id="UP000230161"/>
    </source>
</evidence>
<dbReference type="Gene3D" id="3.40.50.12780">
    <property type="entry name" value="N-terminal domain of ligase-like"/>
    <property type="match status" value="1"/>
</dbReference>
<sequence length="569" mass="61562">MKGRSEPMSSDSTRLSSFGPLAWDENRLPPEARTLPALLDQTAAVRPDADALVSSSGTLSYEELARRVGEFAASLATLGVSPGSRVALLAPNIEEWVVAAFAAMRLGVAVDSFNTWVRAWDLDFLLSSAKTETLIMTPSVRSSDLLGELATLVPEFWETGGPVHSERYPQLRNLITIGSGVRETPIPDSAHDFHDLIVRAAGRPAPENRARGDDAAVIVYTSGTTQYPKAVPLRHRHLIENGFAMGERAGFGDSERVWLGSPIFWSYGIANAAMTTLTHGGCLVLQERFTAAEAAQVLAREACTALYLLPSLALALEEEVAAEVRAIDSLRTGLIIGRGEEVERAIVELGIPELCNVYGQTETYGNCCVTPHEMPVSERVVTQGQPLPGVEVRIVDIESRETVPIGDQGEIWVRGRVTPGYLNNAEATREAITEDGWYRTGDLGTMRADGSIQFVSRHSDMIKSNGINISPTEVEAFIASLPPVEEVAVVGAPHPSRGEVPIAFVVPRAGQAASEEWIIGHCRDSVASFKVPWAVEFVRELPRTATGKLTRRELSAPAADLVSRRLAEV</sequence>
<dbReference type="PANTHER" id="PTHR43767">
    <property type="entry name" value="LONG-CHAIN-FATTY-ACID--COA LIGASE"/>
    <property type="match status" value="1"/>
</dbReference>
<name>A0A2M9BUA1_9MICO</name>
<keyword evidence="4" id="KW-1185">Reference proteome</keyword>
<reference evidence="3 4" key="1">
    <citation type="submission" date="2017-11" db="EMBL/GenBank/DDBJ databases">
        <title>Genomic Encyclopedia of Archaeal and Bacterial Type Strains, Phase II (KMG-II): From Individual Species to Whole Genera.</title>
        <authorList>
            <person name="Goeker M."/>
        </authorList>
    </citation>
    <scope>NUCLEOTIDE SEQUENCE [LARGE SCALE GENOMIC DNA]</scope>
    <source>
        <strain evidence="3 4">DSM 25625</strain>
    </source>
</reference>
<dbReference type="EMBL" id="PGFB01000004">
    <property type="protein sequence ID" value="PJJ61500.1"/>
    <property type="molecule type" value="Genomic_DNA"/>
</dbReference>
<organism evidence="3 4">
    <name type="scientific">Compostimonas suwonensis</name>
    <dbReference type="NCBI Taxonomy" id="1048394"/>
    <lineage>
        <taxon>Bacteria</taxon>
        <taxon>Bacillati</taxon>
        <taxon>Actinomycetota</taxon>
        <taxon>Actinomycetes</taxon>
        <taxon>Micrococcales</taxon>
        <taxon>Microbacteriaceae</taxon>
        <taxon>Compostimonas</taxon>
    </lineage>
</organism>
<dbReference type="InterPro" id="IPR050237">
    <property type="entry name" value="ATP-dep_AMP-bd_enzyme"/>
</dbReference>
<dbReference type="Proteomes" id="UP000230161">
    <property type="component" value="Unassembled WGS sequence"/>
</dbReference>
<gene>
    <name evidence="3" type="ORF">CLV54_2445</name>
</gene>
<protein>
    <submittedName>
        <fullName evidence="3">Fatty-acyl-CoA synthase</fullName>
    </submittedName>
</protein>
<dbReference type="AlphaFoldDB" id="A0A2M9BUA1"/>
<evidence type="ECO:0000259" key="1">
    <source>
        <dbReference type="Pfam" id="PF00501"/>
    </source>
</evidence>
<dbReference type="InterPro" id="IPR045851">
    <property type="entry name" value="AMP-bd_C_sf"/>
</dbReference>
<comment type="caution">
    <text evidence="3">The sequence shown here is derived from an EMBL/GenBank/DDBJ whole genome shotgun (WGS) entry which is preliminary data.</text>
</comment>
<evidence type="ECO:0000313" key="3">
    <source>
        <dbReference type="EMBL" id="PJJ61500.1"/>
    </source>
</evidence>
<feature type="domain" description="AMP-binding enzyme C-terminal" evidence="2">
    <location>
        <begin position="473"/>
        <end position="548"/>
    </location>
</feature>
<feature type="domain" description="AMP-dependent synthetase/ligase" evidence="1">
    <location>
        <begin position="40"/>
        <end position="422"/>
    </location>
</feature>
<evidence type="ECO:0000259" key="2">
    <source>
        <dbReference type="Pfam" id="PF13193"/>
    </source>
</evidence>
<dbReference type="Pfam" id="PF00501">
    <property type="entry name" value="AMP-binding"/>
    <property type="match status" value="1"/>
</dbReference>
<proteinExistence type="predicted"/>
<dbReference type="InterPro" id="IPR042099">
    <property type="entry name" value="ANL_N_sf"/>
</dbReference>